<keyword evidence="1" id="KW-1185">Reference proteome</keyword>
<dbReference type="AlphaFoldDB" id="A0A1I7Y446"/>
<dbReference type="WBParaSite" id="L893_g12479.t1">
    <property type="protein sequence ID" value="L893_g12479.t1"/>
    <property type="gene ID" value="L893_g12479"/>
</dbReference>
<evidence type="ECO:0000313" key="1">
    <source>
        <dbReference type="Proteomes" id="UP000095287"/>
    </source>
</evidence>
<organism evidence="1 2">
    <name type="scientific">Steinernema glaseri</name>
    <dbReference type="NCBI Taxonomy" id="37863"/>
    <lineage>
        <taxon>Eukaryota</taxon>
        <taxon>Metazoa</taxon>
        <taxon>Ecdysozoa</taxon>
        <taxon>Nematoda</taxon>
        <taxon>Chromadorea</taxon>
        <taxon>Rhabditida</taxon>
        <taxon>Tylenchina</taxon>
        <taxon>Panagrolaimomorpha</taxon>
        <taxon>Strongyloidoidea</taxon>
        <taxon>Steinernematidae</taxon>
        <taxon>Steinernema</taxon>
    </lineage>
</organism>
<sequence length="83" mass="9577">MCSRLQGFKLKMHLKATLINALSLGVYANSKTLSKEEKLREIEKARLSPEELKKLENLHTTWYLQAVEGLLGAYGRKLYRSMH</sequence>
<evidence type="ECO:0000313" key="2">
    <source>
        <dbReference type="WBParaSite" id="L893_g12479.t1"/>
    </source>
</evidence>
<name>A0A1I7Y446_9BILA</name>
<reference evidence="2" key="1">
    <citation type="submission" date="2016-11" db="UniProtKB">
        <authorList>
            <consortium name="WormBaseParasite"/>
        </authorList>
    </citation>
    <scope>IDENTIFICATION</scope>
</reference>
<proteinExistence type="predicted"/>
<accession>A0A1I7Y446</accession>
<protein>
    <submittedName>
        <fullName evidence="2">Sod_Fe_N domain-containing protein</fullName>
    </submittedName>
</protein>
<dbReference type="Proteomes" id="UP000095287">
    <property type="component" value="Unplaced"/>
</dbReference>